<comment type="subcellular location">
    <subcellularLocation>
        <location evidence="1">Membrane</location>
        <topology evidence="1">Multi-pass membrane protein</topology>
    </subcellularLocation>
</comment>
<evidence type="ECO:0000256" key="2">
    <source>
        <dbReference type="ARBA" id="ARBA00008200"/>
    </source>
</evidence>
<gene>
    <name evidence="11" type="ORF">OIU77_017634</name>
</gene>
<dbReference type="PANTHER" id="PTHR42829">
    <property type="entry name" value="NADH-UBIQUINONE OXIDOREDUCTASE CHAIN 5"/>
    <property type="match status" value="1"/>
</dbReference>
<feature type="transmembrane region" description="Helical" evidence="9">
    <location>
        <begin position="81"/>
        <end position="99"/>
    </location>
</feature>
<feature type="transmembrane region" description="Helical" evidence="9">
    <location>
        <begin position="41"/>
        <end position="61"/>
    </location>
</feature>
<comment type="caution">
    <text evidence="11">The sequence shown here is derived from an EMBL/GenBank/DDBJ whole genome shotgun (WGS) entry which is preliminary data.</text>
</comment>
<dbReference type="PANTHER" id="PTHR42829:SF2">
    <property type="entry name" value="NADH-UBIQUINONE OXIDOREDUCTASE CHAIN 5"/>
    <property type="match status" value="1"/>
</dbReference>
<keyword evidence="5" id="KW-1278">Translocase</keyword>
<organism evidence="11 12">
    <name type="scientific">Salix suchowensis</name>
    <dbReference type="NCBI Taxonomy" id="1278906"/>
    <lineage>
        <taxon>Eukaryota</taxon>
        <taxon>Viridiplantae</taxon>
        <taxon>Streptophyta</taxon>
        <taxon>Embryophyta</taxon>
        <taxon>Tracheophyta</taxon>
        <taxon>Spermatophyta</taxon>
        <taxon>Magnoliopsida</taxon>
        <taxon>eudicotyledons</taxon>
        <taxon>Gunneridae</taxon>
        <taxon>Pentapetalae</taxon>
        <taxon>rosids</taxon>
        <taxon>fabids</taxon>
        <taxon>Malpighiales</taxon>
        <taxon>Salicaceae</taxon>
        <taxon>Saliceae</taxon>
        <taxon>Salix</taxon>
    </lineage>
</organism>
<keyword evidence="3" id="KW-0813">Transport</keyword>
<dbReference type="InterPro" id="IPR001516">
    <property type="entry name" value="Proton_antipo_N"/>
</dbReference>
<keyword evidence="7" id="KW-0520">NAD</keyword>
<reference evidence="11" key="1">
    <citation type="submission" date="2022-10" db="EMBL/GenBank/DDBJ databases">
        <authorList>
            <person name="Hyden B.L."/>
            <person name="Feng K."/>
            <person name="Yates T."/>
            <person name="Jawdy S."/>
            <person name="Smart L.B."/>
            <person name="Muchero W."/>
        </authorList>
    </citation>
    <scope>NUCLEOTIDE SEQUENCE</scope>
    <source>
        <tissue evidence="11">Shoot tip</tissue>
    </source>
</reference>
<dbReference type="InterPro" id="IPR003945">
    <property type="entry name" value="NU5C-like"/>
</dbReference>
<dbReference type="EMBL" id="JAPFFI010000027">
    <property type="protein sequence ID" value="KAJ6303796.1"/>
    <property type="molecule type" value="Genomic_DNA"/>
</dbReference>
<dbReference type="PRINTS" id="PR01435">
    <property type="entry name" value="NPOXDRDTASE5"/>
</dbReference>
<keyword evidence="12" id="KW-1185">Reference proteome</keyword>
<evidence type="ECO:0000256" key="4">
    <source>
        <dbReference type="ARBA" id="ARBA00022692"/>
    </source>
</evidence>
<evidence type="ECO:0000313" key="12">
    <source>
        <dbReference type="Proteomes" id="UP001141253"/>
    </source>
</evidence>
<reference evidence="11" key="2">
    <citation type="journal article" date="2023" name="Int. J. Mol. Sci.">
        <title>De Novo Assembly and Annotation of 11 Diverse Shrub Willow (Salix) Genomes Reveals Novel Gene Organization in Sex-Linked Regions.</title>
        <authorList>
            <person name="Hyden B."/>
            <person name="Feng K."/>
            <person name="Yates T.B."/>
            <person name="Jawdy S."/>
            <person name="Cereghino C."/>
            <person name="Smart L.B."/>
            <person name="Muchero W."/>
        </authorList>
    </citation>
    <scope>NUCLEOTIDE SEQUENCE</scope>
    <source>
        <tissue evidence="11">Shoot tip</tissue>
    </source>
</reference>
<keyword evidence="6 9" id="KW-1133">Transmembrane helix</keyword>
<keyword evidence="8 9" id="KW-0472">Membrane</keyword>
<protein>
    <recommendedName>
        <fullName evidence="10">NADH-Ubiquinone oxidoreductase (complex I) chain 5 N-terminal domain-containing protein</fullName>
    </recommendedName>
</protein>
<comment type="similarity">
    <text evidence="2">Belongs to the complex I subunit 5 family.</text>
</comment>
<evidence type="ECO:0000259" key="10">
    <source>
        <dbReference type="Pfam" id="PF00662"/>
    </source>
</evidence>
<evidence type="ECO:0000256" key="1">
    <source>
        <dbReference type="ARBA" id="ARBA00004141"/>
    </source>
</evidence>
<evidence type="ECO:0000313" key="11">
    <source>
        <dbReference type="EMBL" id="KAJ6303796.1"/>
    </source>
</evidence>
<sequence>MIFSTDLFIQQINSSSIYQYVWSWTINNDFSLEFGYLIDPLTYILLILITTVQILVLVYSYEFFQYLIAGISYQFQLNTNLYLLGIGWNVLLPINRFFVHTT</sequence>
<dbReference type="Pfam" id="PF00662">
    <property type="entry name" value="Proton_antipo_N"/>
    <property type="match status" value="1"/>
</dbReference>
<accession>A0ABQ8ZPG0</accession>
<feature type="domain" description="NADH-Ubiquinone oxidoreductase (complex I) chain 5 N-terminal" evidence="10">
    <location>
        <begin position="24"/>
        <end position="62"/>
    </location>
</feature>
<evidence type="ECO:0000256" key="9">
    <source>
        <dbReference type="SAM" id="Phobius"/>
    </source>
</evidence>
<evidence type="ECO:0000256" key="3">
    <source>
        <dbReference type="ARBA" id="ARBA00022448"/>
    </source>
</evidence>
<proteinExistence type="inferred from homology"/>
<evidence type="ECO:0000256" key="6">
    <source>
        <dbReference type="ARBA" id="ARBA00022989"/>
    </source>
</evidence>
<keyword evidence="4 9" id="KW-0812">Transmembrane</keyword>
<evidence type="ECO:0000256" key="7">
    <source>
        <dbReference type="ARBA" id="ARBA00023027"/>
    </source>
</evidence>
<evidence type="ECO:0000256" key="5">
    <source>
        <dbReference type="ARBA" id="ARBA00022967"/>
    </source>
</evidence>
<dbReference type="Proteomes" id="UP001141253">
    <property type="component" value="Chromosome 16"/>
</dbReference>
<name>A0ABQ8ZPG0_9ROSI</name>
<evidence type="ECO:0000256" key="8">
    <source>
        <dbReference type="ARBA" id="ARBA00023136"/>
    </source>
</evidence>